<dbReference type="AlphaFoldDB" id="A0A9E8RZF9"/>
<protein>
    <submittedName>
        <fullName evidence="1">DUF6509 family protein</fullName>
    </submittedName>
</protein>
<dbReference type="Proteomes" id="UP001164726">
    <property type="component" value="Chromosome"/>
</dbReference>
<name>A0A9E8RZF9_9BACI</name>
<evidence type="ECO:0000313" key="1">
    <source>
        <dbReference type="EMBL" id="WAA13109.1"/>
    </source>
</evidence>
<sequence length="100" mass="11843">MDKVKIIEYEMEKLNDPTGILAGDRFEFLLVVQVCEDDELYSENGLYIKLIYSWEENFGRIAQYQIFEKVTDKYLPYSLEEDELEAIRQFCKRAIGNESV</sequence>
<dbReference type="EMBL" id="CP106877">
    <property type="protein sequence ID" value="WAA13109.1"/>
    <property type="molecule type" value="Genomic_DNA"/>
</dbReference>
<keyword evidence="2" id="KW-1185">Reference proteome</keyword>
<dbReference type="KEGG" id="fhl:OE105_02985"/>
<accession>A0A9E8RZF9</accession>
<gene>
    <name evidence="1" type="ORF">OE105_02985</name>
</gene>
<dbReference type="RefSeq" id="WP_275421251.1">
    <property type="nucleotide sequence ID" value="NZ_CP106877.1"/>
</dbReference>
<reference evidence="1" key="1">
    <citation type="submission" date="2022-09" db="EMBL/GenBank/DDBJ databases">
        <title>Complete Genomes of Fervidibacillus albus and Fervidibacillus halotolerans isolated from tidal flat sediments.</title>
        <authorList>
            <person name="Kwon K.K."/>
            <person name="Yang S.-H."/>
            <person name="Park M.J."/>
            <person name="Oh H.-M."/>
        </authorList>
    </citation>
    <scope>NUCLEOTIDE SEQUENCE</scope>
    <source>
        <strain evidence="1">MEBiC13594</strain>
    </source>
</reference>
<evidence type="ECO:0000313" key="2">
    <source>
        <dbReference type="Proteomes" id="UP001164726"/>
    </source>
</evidence>
<organism evidence="1 2">
    <name type="scientific">Fervidibacillus halotolerans</name>
    <dbReference type="NCBI Taxonomy" id="2980027"/>
    <lineage>
        <taxon>Bacteria</taxon>
        <taxon>Bacillati</taxon>
        <taxon>Bacillota</taxon>
        <taxon>Bacilli</taxon>
        <taxon>Bacillales</taxon>
        <taxon>Bacillaceae</taxon>
        <taxon>Fervidibacillus</taxon>
    </lineage>
</organism>
<proteinExistence type="predicted"/>
<dbReference type="Pfam" id="PF20119">
    <property type="entry name" value="DUF6509"/>
    <property type="match status" value="1"/>
</dbReference>
<dbReference type="InterPro" id="IPR045424">
    <property type="entry name" value="DUF6509"/>
</dbReference>